<evidence type="ECO:0000313" key="2">
    <source>
        <dbReference type="Proteomes" id="UP001240678"/>
    </source>
</evidence>
<dbReference type="RefSeq" id="XP_060311680.1">
    <property type="nucleotide sequence ID" value="XM_060458515.1"/>
</dbReference>
<dbReference type="GeneID" id="85342062"/>
<proteinExistence type="predicted"/>
<dbReference type="InterPro" id="IPR005197">
    <property type="entry name" value="Glyco_hydro_71"/>
</dbReference>
<evidence type="ECO:0000313" key="1">
    <source>
        <dbReference type="EMBL" id="KAK1522647.1"/>
    </source>
</evidence>
<comment type="caution">
    <text evidence="1">The sequence shown here is derived from an EMBL/GenBank/DDBJ whole genome shotgun (WGS) entry which is preliminary data.</text>
</comment>
<dbReference type="Pfam" id="PF03659">
    <property type="entry name" value="Glyco_hydro_71"/>
    <property type="match status" value="1"/>
</dbReference>
<name>A0AAI9YUE3_9PEZI</name>
<dbReference type="GO" id="GO:0051118">
    <property type="term" value="F:glucan endo-1,3-alpha-glucosidase activity"/>
    <property type="evidence" value="ECO:0007669"/>
    <property type="project" value="InterPro"/>
</dbReference>
<accession>A0AAI9YUE3</accession>
<dbReference type="Proteomes" id="UP001240678">
    <property type="component" value="Unassembled WGS sequence"/>
</dbReference>
<gene>
    <name evidence="1" type="ORF">CCOS01_10359</name>
</gene>
<dbReference type="AlphaFoldDB" id="A0AAI9YUE3"/>
<sequence length="87" mass="9736">MFLPFVINTYKAGKTSFTREGLPVWYRRNPGRACSNGSTVSNTAAQVQEEGDPADFAEDKIFFTALLSEFALPRVKVGNGEWTNVMW</sequence>
<protein>
    <submittedName>
        <fullName evidence="1">Mutanase</fullName>
    </submittedName>
</protein>
<organism evidence="1 2">
    <name type="scientific">Colletotrichum costaricense</name>
    <dbReference type="NCBI Taxonomy" id="1209916"/>
    <lineage>
        <taxon>Eukaryota</taxon>
        <taxon>Fungi</taxon>
        <taxon>Dikarya</taxon>
        <taxon>Ascomycota</taxon>
        <taxon>Pezizomycotina</taxon>
        <taxon>Sordariomycetes</taxon>
        <taxon>Hypocreomycetidae</taxon>
        <taxon>Glomerellales</taxon>
        <taxon>Glomerellaceae</taxon>
        <taxon>Colletotrichum</taxon>
        <taxon>Colletotrichum acutatum species complex</taxon>
    </lineage>
</organism>
<dbReference type="EMBL" id="MOOE01000010">
    <property type="protein sequence ID" value="KAK1522647.1"/>
    <property type="molecule type" value="Genomic_DNA"/>
</dbReference>
<keyword evidence="2" id="KW-1185">Reference proteome</keyword>
<reference evidence="1 2" key="1">
    <citation type="submission" date="2016-10" db="EMBL/GenBank/DDBJ databases">
        <title>The genome sequence of Colletotrichum fioriniae PJ7.</title>
        <authorList>
            <person name="Baroncelli R."/>
        </authorList>
    </citation>
    <scope>NUCLEOTIDE SEQUENCE [LARGE SCALE GENOMIC DNA]</scope>
    <source>
        <strain evidence="1 2">IMI 309622</strain>
    </source>
</reference>